<keyword evidence="15" id="KW-1185">Reference proteome</keyword>
<dbReference type="GO" id="GO:0046656">
    <property type="term" value="P:folic acid biosynthetic process"/>
    <property type="evidence" value="ECO:0007669"/>
    <property type="project" value="UniProtKB-KW"/>
</dbReference>
<evidence type="ECO:0000256" key="8">
    <source>
        <dbReference type="ARBA" id="ARBA00022840"/>
    </source>
</evidence>
<keyword evidence="7 14" id="KW-0418">Kinase</keyword>
<dbReference type="SUPFAM" id="SSF55083">
    <property type="entry name" value="6-hydroxymethyl-7,8-dihydropterin pyrophosphokinase, HPPK"/>
    <property type="match status" value="1"/>
</dbReference>
<comment type="caution">
    <text evidence="14">The sequence shown here is derived from an EMBL/GenBank/DDBJ whole genome shotgun (WGS) entry which is preliminary data.</text>
</comment>
<dbReference type="EMBL" id="JGVK01000022">
    <property type="protein sequence ID" value="KEY91227.1"/>
    <property type="molecule type" value="Genomic_DNA"/>
</dbReference>
<keyword evidence="6" id="KW-0547">Nucleotide-binding</keyword>
<feature type="domain" description="7,8-dihydro-6-hydroxymethylpterin-pyrophosphokinase" evidence="13">
    <location>
        <begin position="89"/>
        <end position="100"/>
    </location>
</feature>
<dbReference type="UniPathway" id="UPA00077">
    <property type="reaction ID" value="UER00155"/>
</dbReference>
<reference evidence="14 15" key="1">
    <citation type="submission" date="2014-03" db="EMBL/GenBank/DDBJ databases">
        <title>Selection and divergence in the genomes of co-occurring obligate luminous symbionts with specific hosts.</title>
        <authorList>
            <person name="Hendry T.A."/>
            <person name="de Wet J.R."/>
            <person name="Dunlap P.V."/>
        </authorList>
    </citation>
    <scope>NUCLEOTIDE SEQUENCE [LARGE SCALE GENOMIC DNA]</scope>
    <source>
        <strain evidence="14 15">Ppalp.1</strain>
    </source>
</reference>
<sequence length="151" mass="17358">MVIVYIGLGSNLFEPKKQVTRAVEELKNLPRSKFVKASSLYSSKPMGPKDQPNYINAIVAIETRLMPIELLNYTQEIEKKRGRLRKNEHWGPRILDLDVILFGNETINSERLTVPHYGIKDRKFVLYPLLEIVPDLQLPDGTKLRTLLKSS</sequence>
<dbReference type="InterPro" id="IPR035907">
    <property type="entry name" value="Hppk_sf"/>
</dbReference>
<dbReference type="Proteomes" id="UP000053784">
    <property type="component" value="Unassembled WGS sequence"/>
</dbReference>
<evidence type="ECO:0000256" key="3">
    <source>
        <dbReference type="ARBA" id="ARBA00013253"/>
    </source>
</evidence>
<keyword evidence="9" id="KW-0289">Folate biosynthesis</keyword>
<dbReference type="CDD" id="cd00483">
    <property type="entry name" value="HPPK"/>
    <property type="match status" value="1"/>
</dbReference>
<organism evidence="14 15">
    <name type="scientific">Candidatus Photodesmus blepharonis</name>
    <dbReference type="NCBI Taxonomy" id="1179155"/>
    <lineage>
        <taxon>Bacteria</taxon>
        <taxon>Pseudomonadati</taxon>
        <taxon>Pseudomonadota</taxon>
        <taxon>Gammaproteobacteria</taxon>
        <taxon>Vibrionales</taxon>
        <taxon>Vibrionaceae</taxon>
        <taxon>Candidatus Photodesmus</taxon>
    </lineage>
</organism>
<gene>
    <name evidence="14" type="primary">folK</name>
    <name evidence="14" type="ORF">CF67_03057</name>
</gene>
<evidence type="ECO:0000313" key="15">
    <source>
        <dbReference type="Proteomes" id="UP000053784"/>
    </source>
</evidence>
<dbReference type="GO" id="GO:0016301">
    <property type="term" value="F:kinase activity"/>
    <property type="evidence" value="ECO:0007669"/>
    <property type="project" value="UniProtKB-KW"/>
</dbReference>
<dbReference type="PANTHER" id="PTHR43071">
    <property type="entry name" value="2-AMINO-4-HYDROXY-6-HYDROXYMETHYLDIHYDROPTERIDINE PYROPHOSPHOKINASE"/>
    <property type="match status" value="1"/>
</dbReference>
<dbReference type="InterPro" id="IPR000550">
    <property type="entry name" value="Hppk"/>
</dbReference>
<evidence type="ECO:0000256" key="11">
    <source>
        <dbReference type="ARBA" id="ARBA00029766"/>
    </source>
</evidence>
<dbReference type="NCBIfam" id="TIGR01498">
    <property type="entry name" value="folK"/>
    <property type="match status" value="1"/>
</dbReference>
<accession>A0A084CN48</accession>
<evidence type="ECO:0000256" key="4">
    <source>
        <dbReference type="ARBA" id="ARBA00016218"/>
    </source>
</evidence>
<comment type="similarity">
    <text evidence="2">Belongs to the HPPK family.</text>
</comment>
<comment type="function">
    <text evidence="10">Catalyzes the transfer of pyrophosphate from adenosine triphosphate (ATP) to 6-hydroxymethyl-7,8-dihydropterin, an enzymatic step in folate biosynthesis pathway.</text>
</comment>
<dbReference type="Pfam" id="PF01288">
    <property type="entry name" value="HPPK"/>
    <property type="match status" value="1"/>
</dbReference>
<evidence type="ECO:0000256" key="9">
    <source>
        <dbReference type="ARBA" id="ARBA00022909"/>
    </source>
</evidence>
<dbReference type="OrthoDB" id="9808041at2"/>
<dbReference type="Gene3D" id="3.30.70.560">
    <property type="entry name" value="7,8-Dihydro-6-hydroxymethylpterin-pyrophosphokinase HPPK"/>
    <property type="match status" value="1"/>
</dbReference>
<dbReference type="PROSITE" id="PS00794">
    <property type="entry name" value="HPPK"/>
    <property type="match status" value="1"/>
</dbReference>
<comment type="pathway">
    <text evidence="1">Cofactor biosynthesis; tetrahydrofolate biosynthesis; 2-amino-4-hydroxy-6-hydroxymethyl-7,8-dihydropteridine diphosphate from 7,8-dihydroneopterin triphosphate: step 4/4.</text>
</comment>
<dbReference type="AlphaFoldDB" id="A0A084CN48"/>
<evidence type="ECO:0000313" key="14">
    <source>
        <dbReference type="EMBL" id="KEY91227.1"/>
    </source>
</evidence>
<dbReference type="RefSeq" id="WP_034414230.1">
    <property type="nucleotide sequence ID" value="NZ_JGVK01000022.1"/>
</dbReference>
<keyword evidence="5" id="KW-0808">Transferase</keyword>
<dbReference type="GO" id="GO:0046654">
    <property type="term" value="P:tetrahydrofolate biosynthetic process"/>
    <property type="evidence" value="ECO:0007669"/>
    <property type="project" value="UniProtKB-UniPathway"/>
</dbReference>
<name>A0A084CN48_9GAMM</name>
<dbReference type="GO" id="GO:0005524">
    <property type="term" value="F:ATP binding"/>
    <property type="evidence" value="ECO:0007669"/>
    <property type="project" value="UniProtKB-KW"/>
</dbReference>
<dbReference type="GO" id="GO:0003848">
    <property type="term" value="F:2-amino-4-hydroxy-6-hydroxymethyldihydropteridine diphosphokinase activity"/>
    <property type="evidence" value="ECO:0007669"/>
    <property type="project" value="UniProtKB-EC"/>
</dbReference>
<dbReference type="STRING" id="1179155.CF67_03057"/>
<evidence type="ECO:0000259" key="13">
    <source>
        <dbReference type="PROSITE" id="PS00794"/>
    </source>
</evidence>
<evidence type="ECO:0000256" key="5">
    <source>
        <dbReference type="ARBA" id="ARBA00022679"/>
    </source>
</evidence>
<evidence type="ECO:0000256" key="2">
    <source>
        <dbReference type="ARBA" id="ARBA00005810"/>
    </source>
</evidence>
<proteinExistence type="inferred from homology"/>
<evidence type="ECO:0000256" key="12">
    <source>
        <dbReference type="ARBA" id="ARBA00033413"/>
    </source>
</evidence>
<dbReference type="PANTHER" id="PTHR43071:SF1">
    <property type="entry name" value="2-AMINO-4-HYDROXY-6-HYDROXYMETHYLDIHYDROPTERIDINE PYROPHOSPHOKINASE"/>
    <property type="match status" value="1"/>
</dbReference>
<keyword evidence="8" id="KW-0067">ATP-binding</keyword>
<dbReference type="eggNOG" id="COG0801">
    <property type="taxonomic scope" value="Bacteria"/>
</dbReference>
<evidence type="ECO:0000256" key="1">
    <source>
        <dbReference type="ARBA" id="ARBA00005051"/>
    </source>
</evidence>
<dbReference type="EC" id="2.7.6.3" evidence="3"/>
<evidence type="ECO:0000256" key="10">
    <source>
        <dbReference type="ARBA" id="ARBA00029409"/>
    </source>
</evidence>
<evidence type="ECO:0000256" key="7">
    <source>
        <dbReference type="ARBA" id="ARBA00022777"/>
    </source>
</evidence>
<protein>
    <recommendedName>
        <fullName evidence="4">2-amino-4-hydroxy-6-hydroxymethyldihydropteridine pyrophosphokinase</fullName>
        <ecNumber evidence="3">2.7.6.3</ecNumber>
    </recommendedName>
    <alternativeName>
        <fullName evidence="11">6-hydroxymethyl-7,8-dihydropterin pyrophosphokinase</fullName>
    </alternativeName>
    <alternativeName>
        <fullName evidence="12">7,8-dihydro-6-hydroxymethylpterin-pyrophosphokinase</fullName>
    </alternativeName>
</protein>
<evidence type="ECO:0000256" key="6">
    <source>
        <dbReference type="ARBA" id="ARBA00022741"/>
    </source>
</evidence>